<organism evidence="3 4">
    <name type="scientific">Adineta steineri</name>
    <dbReference type="NCBI Taxonomy" id="433720"/>
    <lineage>
        <taxon>Eukaryota</taxon>
        <taxon>Metazoa</taxon>
        <taxon>Spiralia</taxon>
        <taxon>Gnathifera</taxon>
        <taxon>Rotifera</taxon>
        <taxon>Eurotatoria</taxon>
        <taxon>Bdelloidea</taxon>
        <taxon>Adinetida</taxon>
        <taxon>Adinetidae</taxon>
        <taxon>Adineta</taxon>
    </lineage>
</organism>
<evidence type="ECO:0000256" key="1">
    <source>
        <dbReference type="ARBA" id="ARBA00005084"/>
    </source>
</evidence>
<gene>
    <name evidence="3" type="ORF">JYZ213_LOCUS3852</name>
</gene>
<comment type="caution">
    <text evidence="3">The sequence shown here is derived from an EMBL/GenBank/DDBJ whole genome shotgun (WGS) entry which is preliminary data.</text>
</comment>
<dbReference type="EC" id="1.1.1.34" evidence="2"/>
<accession>A0A813QZA9</accession>
<dbReference type="InterPro" id="IPR023074">
    <property type="entry name" value="HMG_CoA_Rdtase_cat_sf"/>
</dbReference>
<dbReference type="PROSITE" id="PS50065">
    <property type="entry name" value="HMG_COA_REDUCTASE_4"/>
    <property type="match status" value="1"/>
</dbReference>
<dbReference type="GO" id="GO:0005778">
    <property type="term" value="C:peroxisomal membrane"/>
    <property type="evidence" value="ECO:0007669"/>
    <property type="project" value="TreeGrafter"/>
</dbReference>
<dbReference type="Pfam" id="PF00368">
    <property type="entry name" value="HMG-CoA_red"/>
    <property type="match status" value="1"/>
</dbReference>
<dbReference type="GO" id="GO:0008299">
    <property type="term" value="P:isoprenoid biosynthetic process"/>
    <property type="evidence" value="ECO:0007669"/>
    <property type="project" value="TreeGrafter"/>
</dbReference>
<reference evidence="3" key="1">
    <citation type="submission" date="2021-02" db="EMBL/GenBank/DDBJ databases">
        <authorList>
            <person name="Nowell W R."/>
        </authorList>
    </citation>
    <scope>NUCLEOTIDE SEQUENCE</scope>
</reference>
<dbReference type="GO" id="GO:0016126">
    <property type="term" value="P:sterol biosynthetic process"/>
    <property type="evidence" value="ECO:0007669"/>
    <property type="project" value="TreeGrafter"/>
</dbReference>
<dbReference type="InterPro" id="IPR023076">
    <property type="entry name" value="HMG_CoA_Rdtase_CS"/>
</dbReference>
<dbReference type="InterPro" id="IPR009029">
    <property type="entry name" value="HMG_CoA_Rdtase_sub-bd_dom_sf"/>
</dbReference>
<dbReference type="InterPro" id="IPR002202">
    <property type="entry name" value="HMG_CoA_Rdtase"/>
</dbReference>
<evidence type="ECO:0000256" key="2">
    <source>
        <dbReference type="ARBA" id="ARBA00012999"/>
    </source>
</evidence>
<dbReference type="GO" id="GO:0004420">
    <property type="term" value="F:hydroxymethylglutaryl-CoA reductase (NADPH) activity"/>
    <property type="evidence" value="ECO:0007669"/>
    <property type="project" value="UniProtKB-EC"/>
</dbReference>
<dbReference type="PANTHER" id="PTHR10572">
    <property type="entry name" value="3-HYDROXY-3-METHYLGLUTARYL-COENZYME A REDUCTASE"/>
    <property type="match status" value="1"/>
</dbReference>
<proteinExistence type="predicted"/>
<dbReference type="GO" id="GO:0005789">
    <property type="term" value="C:endoplasmic reticulum membrane"/>
    <property type="evidence" value="ECO:0007669"/>
    <property type="project" value="TreeGrafter"/>
</dbReference>
<name>A0A813QZA9_9BILA</name>
<dbReference type="AlphaFoldDB" id="A0A813QZA9"/>
<sequence length="73" mass="8045">MLDVDGSLSNAPGENSCQLARLICSTVLAGELSLLSALATDELVQSHLRLNRSFIQTKYILYGKSILKEKMFE</sequence>
<dbReference type="GO" id="GO:0015936">
    <property type="term" value="P:coenzyme A metabolic process"/>
    <property type="evidence" value="ECO:0007669"/>
    <property type="project" value="InterPro"/>
</dbReference>
<comment type="pathway">
    <text evidence="1">Metabolic intermediate biosynthesis; (R)-mevalonate biosynthesis; (R)-mevalonate from acetyl-CoA: step 3/3.</text>
</comment>
<dbReference type="PROSITE" id="PS01192">
    <property type="entry name" value="HMG_COA_REDUCTASE_3"/>
    <property type="match status" value="1"/>
</dbReference>
<evidence type="ECO:0000313" key="3">
    <source>
        <dbReference type="EMBL" id="CAF0775253.1"/>
    </source>
</evidence>
<protein>
    <recommendedName>
        <fullName evidence="2">hydroxymethylglutaryl-CoA reductase (NADPH)</fullName>
        <ecNumber evidence="2">1.1.1.34</ecNumber>
    </recommendedName>
</protein>
<dbReference type="Proteomes" id="UP000663845">
    <property type="component" value="Unassembled WGS sequence"/>
</dbReference>
<dbReference type="EMBL" id="CAJNOG010000021">
    <property type="protein sequence ID" value="CAF0775253.1"/>
    <property type="molecule type" value="Genomic_DNA"/>
</dbReference>
<dbReference type="SUPFAM" id="SSF56542">
    <property type="entry name" value="Substrate-binding domain of HMG-CoA reductase"/>
    <property type="match status" value="1"/>
</dbReference>
<dbReference type="PANTHER" id="PTHR10572:SF24">
    <property type="entry name" value="3-HYDROXY-3-METHYLGLUTARYL-COENZYME A REDUCTASE"/>
    <property type="match status" value="1"/>
</dbReference>
<evidence type="ECO:0000313" key="4">
    <source>
        <dbReference type="Proteomes" id="UP000663845"/>
    </source>
</evidence>
<dbReference type="Gene3D" id="3.90.770.10">
    <property type="entry name" value="3-hydroxy-3-methylglutaryl-coenzyme A Reductase, Chain A, domain 2"/>
    <property type="match status" value="1"/>
</dbReference>